<feature type="region of interest" description="Disordered" evidence="1">
    <location>
        <begin position="252"/>
        <end position="282"/>
    </location>
</feature>
<feature type="domain" description="Clr5" evidence="2">
    <location>
        <begin position="1"/>
        <end position="54"/>
    </location>
</feature>
<dbReference type="EMBL" id="MU842866">
    <property type="protein sequence ID" value="KAK2029299.1"/>
    <property type="molecule type" value="Genomic_DNA"/>
</dbReference>
<keyword evidence="4" id="KW-1185">Reference proteome</keyword>
<feature type="compositionally biased region" description="Basic and acidic residues" evidence="1">
    <location>
        <begin position="65"/>
        <end position="76"/>
    </location>
</feature>
<dbReference type="Pfam" id="PF14420">
    <property type="entry name" value="Clr5"/>
    <property type="match status" value="1"/>
</dbReference>
<protein>
    <recommendedName>
        <fullName evidence="2">Clr5 domain-containing protein</fullName>
    </recommendedName>
</protein>
<dbReference type="PANTHER" id="PTHR38788">
    <property type="entry name" value="CLR5 DOMAIN-CONTAINING PROTEIN"/>
    <property type="match status" value="1"/>
</dbReference>
<dbReference type="InterPro" id="IPR025676">
    <property type="entry name" value="Clr5_dom"/>
</dbReference>
<feature type="compositionally biased region" description="Polar residues" evidence="1">
    <location>
        <begin position="169"/>
        <end position="179"/>
    </location>
</feature>
<organism evidence="3 4">
    <name type="scientific">Colletotrichum zoysiae</name>
    <dbReference type="NCBI Taxonomy" id="1216348"/>
    <lineage>
        <taxon>Eukaryota</taxon>
        <taxon>Fungi</taxon>
        <taxon>Dikarya</taxon>
        <taxon>Ascomycota</taxon>
        <taxon>Pezizomycotina</taxon>
        <taxon>Sordariomycetes</taxon>
        <taxon>Hypocreomycetidae</taxon>
        <taxon>Glomerellales</taxon>
        <taxon>Glomerellaceae</taxon>
        <taxon>Colletotrichum</taxon>
        <taxon>Colletotrichum graminicola species complex</taxon>
    </lineage>
</organism>
<feature type="compositionally biased region" description="Low complexity" evidence="1">
    <location>
        <begin position="256"/>
        <end position="282"/>
    </location>
</feature>
<comment type="caution">
    <text evidence="3">The sequence shown here is derived from an EMBL/GenBank/DDBJ whole genome shotgun (WGS) entry which is preliminary data.</text>
</comment>
<accession>A0AAD9HK57</accession>
<feature type="region of interest" description="Disordered" evidence="1">
    <location>
        <begin position="61"/>
        <end position="96"/>
    </location>
</feature>
<feature type="compositionally biased region" description="Low complexity" evidence="1">
    <location>
        <begin position="180"/>
        <end position="190"/>
    </location>
</feature>
<evidence type="ECO:0000256" key="1">
    <source>
        <dbReference type="SAM" id="MobiDB-lite"/>
    </source>
</evidence>
<feature type="region of interest" description="Disordered" evidence="1">
    <location>
        <begin position="139"/>
        <end position="223"/>
    </location>
</feature>
<name>A0AAD9HK57_9PEZI</name>
<dbReference type="PANTHER" id="PTHR38788:SF3">
    <property type="entry name" value="CLR5 DOMAIN-CONTAINING PROTEIN"/>
    <property type="match status" value="1"/>
</dbReference>
<gene>
    <name evidence="3" type="ORF">LX32DRAFT_367219</name>
</gene>
<dbReference type="Proteomes" id="UP001232148">
    <property type="component" value="Unassembled WGS sequence"/>
</dbReference>
<proteinExistence type="predicted"/>
<evidence type="ECO:0000259" key="2">
    <source>
        <dbReference type="Pfam" id="PF14420"/>
    </source>
</evidence>
<reference evidence="3" key="1">
    <citation type="submission" date="2021-06" db="EMBL/GenBank/DDBJ databases">
        <title>Comparative genomics, transcriptomics and evolutionary studies reveal genomic signatures of adaptation to plant cell wall in hemibiotrophic fungi.</title>
        <authorList>
            <consortium name="DOE Joint Genome Institute"/>
            <person name="Baroncelli R."/>
            <person name="Diaz J.F."/>
            <person name="Benocci T."/>
            <person name="Peng M."/>
            <person name="Battaglia E."/>
            <person name="Haridas S."/>
            <person name="Andreopoulos W."/>
            <person name="Labutti K."/>
            <person name="Pangilinan J."/>
            <person name="Floch G.L."/>
            <person name="Makela M.R."/>
            <person name="Henrissat B."/>
            <person name="Grigoriev I.V."/>
            <person name="Crouch J.A."/>
            <person name="De Vries R.P."/>
            <person name="Sukno S.A."/>
            <person name="Thon M.R."/>
        </authorList>
    </citation>
    <scope>NUCLEOTIDE SEQUENCE</scope>
    <source>
        <strain evidence="3">MAFF235873</strain>
    </source>
</reference>
<dbReference type="AlphaFoldDB" id="A0AAD9HK57"/>
<feature type="compositionally biased region" description="Gly residues" evidence="1">
    <location>
        <begin position="86"/>
        <end position="96"/>
    </location>
</feature>
<sequence>MTKAWGDKRVEITRLYIDDNKTLNEVKAIMEQYHDFKASTRSYRQQFDKWGLAKYNCKKRTARRRSQDTSGHKLDHQNAGQYHSAEGGGLGGGGGGGSMASDFTIANMNACGQPMSPQSCGSSMSSESAMDSGFVDDMMDVAGTSAGSQAPDTSYARDWPPQLLYSGGARQQQPSISYPQYTQEHQVQQDQQRRRPSSWDQQGIAQGPYGTLPSPPADLHDDASYYSLSANNEASVSPRPVRSQAYPILYPGPYRQESYSHQQPPPQYQYRQYQQQSLPRSQMYSSAPLVRALRESVPYHSGVECAVVRQPRQQ</sequence>
<evidence type="ECO:0000313" key="3">
    <source>
        <dbReference type="EMBL" id="KAK2029299.1"/>
    </source>
</evidence>
<evidence type="ECO:0000313" key="4">
    <source>
        <dbReference type="Proteomes" id="UP001232148"/>
    </source>
</evidence>